<dbReference type="EMBL" id="CM042032">
    <property type="protein sequence ID" value="KAI3777521.1"/>
    <property type="molecule type" value="Genomic_DNA"/>
</dbReference>
<reference evidence="2" key="1">
    <citation type="journal article" date="2022" name="Mol. Ecol. Resour.">
        <title>The genomes of chicory, endive, great burdock and yacon provide insights into Asteraceae palaeo-polyploidization history and plant inulin production.</title>
        <authorList>
            <person name="Fan W."/>
            <person name="Wang S."/>
            <person name="Wang H."/>
            <person name="Wang A."/>
            <person name="Jiang F."/>
            <person name="Liu H."/>
            <person name="Zhao H."/>
            <person name="Xu D."/>
            <person name="Zhang Y."/>
        </authorList>
    </citation>
    <scope>NUCLEOTIDE SEQUENCE [LARGE SCALE GENOMIC DNA]</scope>
    <source>
        <strain evidence="2">cv. Yunnan</strain>
    </source>
</reference>
<protein>
    <submittedName>
        <fullName evidence="1">Uncharacterized protein</fullName>
    </submittedName>
</protein>
<evidence type="ECO:0000313" key="2">
    <source>
        <dbReference type="Proteomes" id="UP001056120"/>
    </source>
</evidence>
<sequence>MSVDVQMDWVPKERIICTNMEECGEQAKGEELKIGFIVCLIGKPLDPWLTERDKFKRLEITVRLAKGEELKIGFIVCLIGKPLDPWLTERDKFKRLEITVRLVTL</sequence>
<dbReference type="Proteomes" id="UP001056120">
    <property type="component" value="Linkage Group LG15"/>
</dbReference>
<accession>A0ACB9G3A5</accession>
<reference evidence="1 2" key="2">
    <citation type="journal article" date="2022" name="Mol. Ecol. Resour.">
        <title>The genomes of chicory, endive, great burdock and yacon provide insights into Asteraceae paleo-polyploidization history and plant inulin production.</title>
        <authorList>
            <person name="Fan W."/>
            <person name="Wang S."/>
            <person name="Wang H."/>
            <person name="Wang A."/>
            <person name="Jiang F."/>
            <person name="Liu H."/>
            <person name="Zhao H."/>
            <person name="Xu D."/>
            <person name="Zhang Y."/>
        </authorList>
    </citation>
    <scope>NUCLEOTIDE SEQUENCE [LARGE SCALE GENOMIC DNA]</scope>
    <source>
        <strain evidence="2">cv. Yunnan</strain>
        <tissue evidence="1">Leaves</tissue>
    </source>
</reference>
<keyword evidence="2" id="KW-1185">Reference proteome</keyword>
<organism evidence="1 2">
    <name type="scientific">Smallanthus sonchifolius</name>
    <dbReference type="NCBI Taxonomy" id="185202"/>
    <lineage>
        <taxon>Eukaryota</taxon>
        <taxon>Viridiplantae</taxon>
        <taxon>Streptophyta</taxon>
        <taxon>Embryophyta</taxon>
        <taxon>Tracheophyta</taxon>
        <taxon>Spermatophyta</taxon>
        <taxon>Magnoliopsida</taxon>
        <taxon>eudicotyledons</taxon>
        <taxon>Gunneridae</taxon>
        <taxon>Pentapetalae</taxon>
        <taxon>asterids</taxon>
        <taxon>campanulids</taxon>
        <taxon>Asterales</taxon>
        <taxon>Asteraceae</taxon>
        <taxon>Asteroideae</taxon>
        <taxon>Heliantheae alliance</taxon>
        <taxon>Millerieae</taxon>
        <taxon>Smallanthus</taxon>
    </lineage>
</organism>
<comment type="caution">
    <text evidence="1">The sequence shown here is derived from an EMBL/GenBank/DDBJ whole genome shotgun (WGS) entry which is preliminary data.</text>
</comment>
<gene>
    <name evidence="1" type="ORF">L1987_47321</name>
</gene>
<evidence type="ECO:0000313" key="1">
    <source>
        <dbReference type="EMBL" id="KAI3777521.1"/>
    </source>
</evidence>
<proteinExistence type="predicted"/>
<name>A0ACB9G3A5_9ASTR</name>